<dbReference type="Gene3D" id="3.40.630.30">
    <property type="match status" value="1"/>
</dbReference>
<proteinExistence type="predicted"/>
<reference evidence="2" key="1">
    <citation type="submission" date="2016-10" db="EMBL/GenBank/DDBJ databases">
        <title>Genome sequence of Streptomyces mangrovisoli MUSC 149.</title>
        <authorList>
            <person name="Lee L.-H."/>
            <person name="Ser H.-L."/>
        </authorList>
    </citation>
    <scope>NUCLEOTIDE SEQUENCE [LARGE SCALE GENOMIC DNA]</scope>
    <source>
        <strain evidence="2">MUSC 149</strain>
    </source>
</reference>
<dbReference type="SUPFAM" id="SSF55729">
    <property type="entry name" value="Acyl-CoA N-acyltransferases (Nat)"/>
    <property type="match status" value="1"/>
</dbReference>
<dbReference type="InterPro" id="IPR000182">
    <property type="entry name" value="GNAT_dom"/>
</dbReference>
<keyword evidence="3" id="KW-1185">Reference proteome</keyword>
<dbReference type="STRING" id="1428628.WN71_029140"/>
<feature type="domain" description="N-acetyltransferase" evidence="1">
    <location>
        <begin position="120"/>
        <end position="255"/>
    </location>
</feature>
<evidence type="ECO:0000313" key="2">
    <source>
        <dbReference type="EMBL" id="OIJ64237.1"/>
    </source>
</evidence>
<comment type="caution">
    <text evidence="2">The sequence shown here is derived from an EMBL/GenBank/DDBJ whole genome shotgun (WGS) entry which is preliminary data.</text>
</comment>
<dbReference type="OrthoDB" id="3814600at2"/>
<dbReference type="RefSeq" id="WP_046592659.1">
    <property type="nucleotide sequence ID" value="NZ_LAVA02000083.1"/>
</dbReference>
<dbReference type="Pfam" id="PF00583">
    <property type="entry name" value="Acetyltransf_1"/>
    <property type="match status" value="1"/>
</dbReference>
<dbReference type="InterPro" id="IPR016181">
    <property type="entry name" value="Acyl_CoA_acyltransferase"/>
</dbReference>
<dbReference type="Proteomes" id="UP000034196">
    <property type="component" value="Unassembled WGS sequence"/>
</dbReference>
<dbReference type="EMBL" id="LAVA02000083">
    <property type="protein sequence ID" value="OIJ64237.1"/>
    <property type="molecule type" value="Genomic_DNA"/>
</dbReference>
<name>A0A1J4NSM5_9ACTN</name>
<dbReference type="AlphaFoldDB" id="A0A1J4NSM5"/>
<dbReference type="PROSITE" id="PS51186">
    <property type="entry name" value="GNAT"/>
    <property type="match status" value="1"/>
</dbReference>
<evidence type="ECO:0000259" key="1">
    <source>
        <dbReference type="PROSITE" id="PS51186"/>
    </source>
</evidence>
<accession>A0A1J4NSM5</accession>
<protein>
    <submittedName>
        <fullName evidence="2">GNAT family N-acetyltransferase</fullName>
    </submittedName>
</protein>
<sequence>MDIAVQSFTAAHLRRRPAALEIGGFVAGFDPTTTSPYVNYATPVPGARLDDRDVRALVAAFRERGLVPRLEFAPDAAPGAEAALRRAGFTTEAEHTYLVCTPATLTAPTPRSPAGRETCVEIPSTDAEFAAIDAALAEAFGGEFPASTEGAARLRRIQDGGGAVRYVRAPGGGCAGAATCSAPAAGTSELAGVGTRPAFRGRGIAGAVTAALARAAFTRGAESVWLEYSGEGSRRVYERVGFTPRGTRLYVRLTE</sequence>
<organism evidence="2 3">
    <name type="scientific">Streptomyces mangrovisoli</name>
    <dbReference type="NCBI Taxonomy" id="1428628"/>
    <lineage>
        <taxon>Bacteria</taxon>
        <taxon>Bacillati</taxon>
        <taxon>Actinomycetota</taxon>
        <taxon>Actinomycetes</taxon>
        <taxon>Kitasatosporales</taxon>
        <taxon>Streptomycetaceae</taxon>
        <taxon>Streptomyces</taxon>
    </lineage>
</organism>
<gene>
    <name evidence="2" type="ORF">WN71_029140</name>
</gene>
<dbReference type="GO" id="GO:0016747">
    <property type="term" value="F:acyltransferase activity, transferring groups other than amino-acyl groups"/>
    <property type="evidence" value="ECO:0007669"/>
    <property type="project" value="InterPro"/>
</dbReference>
<evidence type="ECO:0000313" key="3">
    <source>
        <dbReference type="Proteomes" id="UP000034196"/>
    </source>
</evidence>